<dbReference type="EMBL" id="CP146016">
    <property type="protein sequence ID" value="WWQ59592.1"/>
    <property type="molecule type" value="Genomic_DNA"/>
</dbReference>
<evidence type="ECO:0000259" key="1">
    <source>
        <dbReference type="Pfam" id="PF12146"/>
    </source>
</evidence>
<dbReference type="Proteomes" id="UP001432202">
    <property type="component" value="Chromosome"/>
</dbReference>
<evidence type="ECO:0000313" key="3">
    <source>
        <dbReference type="Proteomes" id="UP001432202"/>
    </source>
</evidence>
<dbReference type="Pfam" id="PF12146">
    <property type="entry name" value="Hydrolase_4"/>
    <property type="match status" value="2"/>
</dbReference>
<keyword evidence="2" id="KW-0378">Hydrolase</keyword>
<feature type="domain" description="Serine aminopeptidase S33" evidence="1">
    <location>
        <begin position="153"/>
        <end position="229"/>
    </location>
</feature>
<keyword evidence="3" id="KW-1185">Reference proteome</keyword>
<feature type="domain" description="Serine aminopeptidase S33" evidence="1">
    <location>
        <begin position="33"/>
        <end position="146"/>
    </location>
</feature>
<proteinExistence type="predicted"/>
<organism evidence="2 3">
    <name type="scientific">Sulfolobus tengchongensis</name>
    <dbReference type="NCBI Taxonomy" id="207809"/>
    <lineage>
        <taxon>Archaea</taxon>
        <taxon>Thermoproteota</taxon>
        <taxon>Thermoprotei</taxon>
        <taxon>Sulfolobales</taxon>
        <taxon>Sulfolobaceae</taxon>
        <taxon>Sulfolobus</taxon>
    </lineage>
</organism>
<protein>
    <submittedName>
        <fullName evidence="2">Alpha/beta fold hydrolase</fullName>
    </submittedName>
</protein>
<name>A0AAX4KYR9_9CREN</name>
<evidence type="ECO:0000313" key="2">
    <source>
        <dbReference type="EMBL" id="WWQ59592.1"/>
    </source>
</evidence>
<dbReference type="InterPro" id="IPR022742">
    <property type="entry name" value="Hydrolase_4"/>
</dbReference>
<dbReference type="AlphaFoldDB" id="A0AAX4KYR9"/>
<dbReference type="SUPFAM" id="SSF53474">
    <property type="entry name" value="alpha/beta-Hydrolases"/>
    <property type="match status" value="1"/>
</dbReference>
<dbReference type="PANTHER" id="PTHR11614">
    <property type="entry name" value="PHOSPHOLIPASE-RELATED"/>
    <property type="match status" value="1"/>
</dbReference>
<gene>
    <name evidence="2" type="ORF">V6M85_08850</name>
</gene>
<dbReference type="GeneID" id="89336873"/>
<dbReference type="RefSeq" id="WP_338598913.1">
    <property type="nucleotide sequence ID" value="NZ_CP146016.1"/>
</dbReference>
<accession>A0AAX4KYR9</accession>
<dbReference type="InterPro" id="IPR029058">
    <property type="entry name" value="AB_hydrolase_fold"/>
</dbReference>
<dbReference type="InterPro" id="IPR051044">
    <property type="entry name" value="MAG_DAG_Lipase"/>
</dbReference>
<reference evidence="2 3" key="1">
    <citation type="submission" date="2024-02" db="EMBL/GenBank/DDBJ databases">
        <title>STSV induces naive adaptation in Sulfolobus.</title>
        <authorList>
            <person name="Xiang X."/>
            <person name="Song M."/>
        </authorList>
    </citation>
    <scope>NUCLEOTIDE SEQUENCE [LARGE SCALE GENOMIC DNA]</scope>
    <source>
        <strain evidence="2 3">RT2</strain>
    </source>
</reference>
<sequence>MSCIPFSGFIYISETDWLFHIIYKPRLKGKSSLLIMFHGFTGNHIEAGRLYTDLAMHLCNEGISTLRFDYRGHGDSSGFFEDAFSPKNALDDAETIVNHALKMGYKEIAFLGFSLGGYIALKMFEKFNEAIKALVLFAPAILVSEPKWETHFDKYAYTPLTFGPFRIKSEVVKEMTHNVMGIAEKINVPTLIVHSKDDEAINYSISVEFFNRMKFEDKQLILLEKGGHTFNEYGIRQKLYKEVTEWLRKRLT</sequence>
<dbReference type="GO" id="GO:0016787">
    <property type="term" value="F:hydrolase activity"/>
    <property type="evidence" value="ECO:0007669"/>
    <property type="project" value="UniProtKB-KW"/>
</dbReference>
<dbReference type="Gene3D" id="3.40.50.1820">
    <property type="entry name" value="alpha/beta hydrolase"/>
    <property type="match status" value="1"/>
</dbReference>